<sequence length="81" mass="8852">MRCPDVWPVTPKAPRQQAYVLGQSAVALLCRMSLVHAVELASSVPFHSHILQPYPPTLLTNSHRPGMGWLSRPPSGSPAKQ</sequence>
<dbReference type="RefSeq" id="XP_024774854.1">
    <property type="nucleotide sequence ID" value="XM_024915174.1"/>
</dbReference>
<evidence type="ECO:0000313" key="3">
    <source>
        <dbReference type="Proteomes" id="UP000241690"/>
    </source>
</evidence>
<dbReference type="GeneID" id="36623741"/>
<accession>A0A2T4ADM0</accession>
<organism evidence="2 3">
    <name type="scientific">Trichoderma harzianum CBS 226.95</name>
    <dbReference type="NCBI Taxonomy" id="983964"/>
    <lineage>
        <taxon>Eukaryota</taxon>
        <taxon>Fungi</taxon>
        <taxon>Dikarya</taxon>
        <taxon>Ascomycota</taxon>
        <taxon>Pezizomycotina</taxon>
        <taxon>Sordariomycetes</taxon>
        <taxon>Hypocreomycetidae</taxon>
        <taxon>Hypocreales</taxon>
        <taxon>Hypocreaceae</taxon>
        <taxon>Trichoderma</taxon>
    </lineage>
</organism>
<evidence type="ECO:0000256" key="1">
    <source>
        <dbReference type="SAM" id="MobiDB-lite"/>
    </source>
</evidence>
<gene>
    <name evidence="2" type="ORF">M431DRAFT_438540</name>
</gene>
<proteinExistence type="predicted"/>
<dbReference type="AlphaFoldDB" id="A0A2T4ADM0"/>
<protein>
    <submittedName>
        <fullName evidence="2">Uncharacterized protein</fullName>
    </submittedName>
</protein>
<name>A0A2T4ADM0_TRIHA</name>
<dbReference type="Proteomes" id="UP000241690">
    <property type="component" value="Unassembled WGS sequence"/>
</dbReference>
<dbReference type="EMBL" id="KZ679680">
    <property type="protein sequence ID" value="PTB55177.1"/>
    <property type="molecule type" value="Genomic_DNA"/>
</dbReference>
<keyword evidence="3" id="KW-1185">Reference proteome</keyword>
<feature type="region of interest" description="Disordered" evidence="1">
    <location>
        <begin position="62"/>
        <end position="81"/>
    </location>
</feature>
<reference evidence="2 3" key="1">
    <citation type="submission" date="2016-07" db="EMBL/GenBank/DDBJ databases">
        <title>Multiple horizontal gene transfer events from other fungi enriched the ability of initially mycotrophic Trichoderma (Ascomycota) to feed on dead plant biomass.</title>
        <authorList>
            <consortium name="DOE Joint Genome Institute"/>
            <person name="Aerts A."/>
            <person name="Atanasova L."/>
            <person name="Chenthamara K."/>
            <person name="Zhang J."/>
            <person name="Grujic M."/>
            <person name="Henrissat B."/>
            <person name="Kuo A."/>
            <person name="Salamov A."/>
            <person name="Lipzen A."/>
            <person name="Labutti K."/>
            <person name="Barry K."/>
            <person name="Miao Y."/>
            <person name="Rahimi M.J."/>
            <person name="Shen Q."/>
            <person name="Grigoriev I.V."/>
            <person name="Kubicek C.P."/>
            <person name="Druzhinina I.S."/>
        </authorList>
    </citation>
    <scope>NUCLEOTIDE SEQUENCE [LARGE SCALE GENOMIC DNA]</scope>
    <source>
        <strain evidence="2 3">CBS 226.95</strain>
    </source>
</reference>
<evidence type="ECO:0000313" key="2">
    <source>
        <dbReference type="EMBL" id="PTB55177.1"/>
    </source>
</evidence>